<protein>
    <submittedName>
        <fullName evidence="5">Cyclopentanone 1,2-monooxygenase (CPMO)</fullName>
    </submittedName>
</protein>
<dbReference type="Proteomes" id="UP001194580">
    <property type="component" value="Unassembled WGS sequence"/>
</dbReference>
<dbReference type="InterPro" id="IPR036188">
    <property type="entry name" value="FAD/NAD-bd_sf"/>
</dbReference>
<dbReference type="Pfam" id="PF00743">
    <property type="entry name" value="FMO-like"/>
    <property type="match status" value="1"/>
</dbReference>
<dbReference type="SUPFAM" id="SSF51905">
    <property type="entry name" value="FAD/NAD(P)-binding domain"/>
    <property type="match status" value="1"/>
</dbReference>
<name>A0AAD4DCF1_9FUNG</name>
<gene>
    <name evidence="5" type="primary">FMO5</name>
    <name evidence="5" type="ORF">BGZ95_011101</name>
</gene>
<sequence>ASGLTAVKECLNEKGLVNVVAFEQMSYLNGLWHYVEYAQHFDLRRRIRFSTNVVEVKELHDEQKRWSVRFHPIRPATADASANITHTPEIQEEIFDYVMMCSDHHWKPRYPSFPGMDTSDPKANTGEKQHLHFYRQTDAFRDKTVVVVVFGNSAVELSLI</sequence>
<dbReference type="AlphaFoldDB" id="A0AAD4DCF1"/>
<dbReference type="GO" id="GO:0004499">
    <property type="term" value="F:N,N-dimethylaniline monooxygenase activity"/>
    <property type="evidence" value="ECO:0007669"/>
    <property type="project" value="InterPro"/>
</dbReference>
<keyword evidence="4" id="KW-0560">Oxidoreductase</keyword>
<dbReference type="PANTHER" id="PTHR23023">
    <property type="entry name" value="DIMETHYLANILINE MONOOXYGENASE"/>
    <property type="match status" value="1"/>
</dbReference>
<evidence type="ECO:0000256" key="2">
    <source>
        <dbReference type="ARBA" id="ARBA00022630"/>
    </source>
</evidence>
<evidence type="ECO:0000313" key="5">
    <source>
        <dbReference type="EMBL" id="KAG0273098.1"/>
    </source>
</evidence>
<dbReference type="InterPro" id="IPR050346">
    <property type="entry name" value="FMO-like"/>
</dbReference>
<evidence type="ECO:0000256" key="4">
    <source>
        <dbReference type="ARBA" id="ARBA00023002"/>
    </source>
</evidence>
<evidence type="ECO:0000256" key="1">
    <source>
        <dbReference type="ARBA" id="ARBA00009183"/>
    </source>
</evidence>
<keyword evidence="3" id="KW-0274">FAD</keyword>
<keyword evidence="6" id="KW-1185">Reference proteome</keyword>
<keyword evidence="2" id="KW-0285">Flavoprotein</keyword>
<reference evidence="5" key="1">
    <citation type="journal article" date="2020" name="Fungal Divers.">
        <title>Resolving the Mortierellaceae phylogeny through synthesis of multi-gene phylogenetics and phylogenomics.</title>
        <authorList>
            <person name="Vandepol N."/>
            <person name="Liber J."/>
            <person name="Desiro A."/>
            <person name="Na H."/>
            <person name="Kennedy M."/>
            <person name="Barry K."/>
            <person name="Grigoriev I.V."/>
            <person name="Miller A.N."/>
            <person name="O'Donnell K."/>
            <person name="Stajich J.E."/>
            <person name="Bonito G."/>
        </authorList>
    </citation>
    <scope>NUCLEOTIDE SEQUENCE</scope>
    <source>
        <strain evidence="5">NRRL 28262</strain>
    </source>
</reference>
<accession>A0AAD4DCF1</accession>
<evidence type="ECO:0000256" key="3">
    <source>
        <dbReference type="ARBA" id="ARBA00022827"/>
    </source>
</evidence>
<comment type="caution">
    <text evidence="5">The sequence shown here is derived from an EMBL/GenBank/DDBJ whole genome shotgun (WGS) entry which is preliminary data.</text>
</comment>
<dbReference type="GO" id="GO:0050661">
    <property type="term" value="F:NADP binding"/>
    <property type="evidence" value="ECO:0007669"/>
    <property type="project" value="InterPro"/>
</dbReference>
<evidence type="ECO:0000313" key="6">
    <source>
        <dbReference type="Proteomes" id="UP001194580"/>
    </source>
</evidence>
<dbReference type="Gene3D" id="3.50.50.60">
    <property type="entry name" value="FAD/NAD(P)-binding domain"/>
    <property type="match status" value="1"/>
</dbReference>
<dbReference type="GO" id="GO:0050660">
    <property type="term" value="F:flavin adenine dinucleotide binding"/>
    <property type="evidence" value="ECO:0007669"/>
    <property type="project" value="InterPro"/>
</dbReference>
<feature type="non-terminal residue" evidence="5">
    <location>
        <position position="1"/>
    </location>
</feature>
<proteinExistence type="inferred from homology"/>
<dbReference type="InterPro" id="IPR020946">
    <property type="entry name" value="Flavin_mOase-like"/>
</dbReference>
<organism evidence="5 6">
    <name type="scientific">Linnemannia exigua</name>
    <dbReference type="NCBI Taxonomy" id="604196"/>
    <lineage>
        <taxon>Eukaryota</taxon>
        <taxon>Fungi</taxon>
        <taxon>Fungi incertae sedis</taxon>
        <taxon>Mucoromycota</taxon>
        <taxon>Mortierellomycotina</taxon>
        <taxon>Mortierellomycetes</taxon>
        <taxon>Mortierellales</taxon>
        <taxon>Mortierellaceae</taxon>
        <taxon>Linnemannia</taxon>
    </lineage>
</organism>
<dbReference type="EMBL" id="JAAAIL010000801">
    <property type="protein sequence ID" value="KAG0273098.1"/>
    <property type="molecule type" value="Genomic_DNA"/>
</dbReference>
<comment type="similarity">
    <text evidence="1">Belongs to the FMO family.</text>
</comment>